<gene>
    <name evidence="4" type="ORF">SAMN05444394_1417</name>
</gene>
<dbReference type="CDD" id="cd17536">
    <property type="entry name" value="REC_YesN-like"/>
    <property type="match status" value="1"/>
</dbReference>
<dbReference type="Gene3D" id="2.40.50.1020">
    <property type="entry name" value="LytTr DNA-binding domain"/>
    <property type="match status" value="1"/>
</dbReference>
<dbReference type="PANTHER" id="PTHR37299:SF1">
    <property type="entry name" value="STAGE 0 SPORULATION PROTEIN A HOMOLOG"/>
    <property type="match status" value="1"/>
</dbReference>
<dbReference type="Pfam" id="PF04397">
    <property type="entry name" value="LytTR"/>
    <property type="match status" value="1"/>
</dbReference>
<dbReference type="GO" id="GO:0003677">
    <property type="term" value="F:DNA binding"/>
    <property type="evidence" value="ECO:0007669"/>
    <property type="project" value="InterPro"/>
</dbReference>
<protein>
    <submittedName>
        <fullName evidence="4">Two component transcriptional regulator, LytTR family</fullName>
    </submittedName>
</protein>
<evidence type="ECO:0000313" key="5">
    <source>
        <dbReference type="Proteomes" id="UP000185221"/>
    </source>
</evidence>
<dbReference type="EMBL" id="FSRC01000001">
    <property type="protein sequence ID" value="SIN74545.1"/>
    <property type="molecule type" value="Genomic_DNA"/>
</dbReference>
<feature type="modified residue" description="4-aspartylphosphate" evidence="1">
    <location>
        <position position="56"/>
    </location>
</feature>
<evidence type="ECO:0000259" key="2">
    <source>
        <dbReference type="PROSITE" id="PS50110"/>
    </source>
</evidence>
<evidence type="ECO:0000313" key="4">
    <source>
        <dbReference type="EMBL" id="SIN74545.1"/>
    </source>
</evidence>
<dbReference type="RefSeq" id="WP_074224088.1">
    <property type="nucleotide sequence ID" value="NZ_FSRC01000001.1"/>
</dbReference>
<dbReference type="SUPFAM" id="SSF52172">
    <property type="entry name" value="CheY-like"/>
    <property type="match status" value="1"/>
</dbReference>
<dbReference type="InterPro" id="IPR001789">
    <property type="entry name" value="Sig_transdc_resp-reg_receiver"/>
</dbReference>
<dbReference type="Proteomes" id="UP000185221">
    <property type="component" value="Unassembled WGS sequence"/>
</dbReference>
<dbReference type="Gene3D" id="3.40.50.2300">
    <property type="match status" value="1"/>
</dbReference>
<organism evidence="4 5">
    <name type="scientific">Algoriphagus halophilus</name>
    <dbReference type="NCBI Taxonomy" id="226505"/>
    <lineage>
        <taxon>Bacteria</taxon>
        <taxon>Pseudomonadati</taxon>
        <taxon>Bacteroidota</taxon>
        <taxon>Cytophagia</taxon>
        <taxon>Cytophagales</taxon>
        <taxon>Cyclobacteriaceae</taxon>
        <taxon>Algoriphagus</taxon>
    </lineage>
</organism>
<sequence length="243" mass="27876">MKYHALLIDDEEGNRELLTRLLEQHCPGIGFIDQAASATEALDKIQLTKPDVVFLDIEMPGGSGFDFLNEAGGIDFKIIFVTAYDSYALRAIKYSALDYLLKPVDPKELIHAVEKLEEQIGQQEKIDLLSYNLSHDQDRRIALATQDEVIFARVSDIIRLQAEANYTKVFMENEPPVLLSGNLGHFEKLLKDQRFYRTHQSHLVNMKHVRKYVKTEGGYFLMDDGSQVPIARMKRDELKRLFT</sequence>
<dbReference type="PROSITE" id="PS50110">
    <property type="entry name" value="RESPONSE_REGULATORY"/>
    <property type="match status" value="1"/>
</dbReference>
<keyword evidence="5" id="KW-1185">Reference proteome</keyword>
<dbReference type="InterPro" id="IPR011006">
    <property type="entry name" value="CheY-like_superfamily"/>
</dbReference>
<dbReference type="OrthoDB" id="1646880at2"/>
<dbReference type="InterPro" id="IPR046947">
    <property type="entry name" value="LytR-like"/>
</dbReference>
<accession>A0A1N6DUS4</accession>
<dbReference type="GO" id="GO:0000156">
    <property type="term" value="F:phosphorelay response regulator activity"/>
    <property type="evidence" value="ECO:0007669"/>
    <property type="project" value="InterPro"/>
</dbReference>
<evidence type="ECO:0000259" key="3">
    <source>
        <dbReference type="PROSITE" id="PS50930"/>
    </source>
</evidence>
<dbReference type="SMART" id="SM00850">
    <property type="entry name" value="LytTR"/>
    <property type="match status" value="1"/>
</dbReference>
<proteinExistence type="predicted"/>
<feature type="domain" description="Response regulatory" evidence="2">
    <location>
        <begin position="4"/>
        <end position="117"/>
    </location>
</feature>
<name>A0A1N6DUS4_9BACT</name>
<dbReference type="AlphaFoldDB" id="A0A1N6DUS4"/>
<feature type="domain" description="HTH LytTR-type" evidence="3">
    <location>
        <begin position="141"/>
        <end position="243"/>
    </location>
</feature>
<dbReference type="InterPro" id="IPR007492">
    <property type="entry name" value="LytTR_DNA-bd_dom"/>
</dbReference>
<reference evidence="5" key="1">
    <citation type="submission" date="2016-11" db="EMBL/GenBank/DDBJ databases">
        <authorList>
            <person name="Varghese N."/>
            <person name="Submissions S."/>
        </authorList>
    </citation>
    <scope>NUCLEOTIDE SEQUENCE [LARGE SCALE GENOMIC DNA]</scope>
    <source>
        <strain evidence="5">DSM 15292</strain>
    </source>
</reference>
<dbReference type="SMART" id="SM00448">
    <property type="entry name" value="REC"/>
    <property type="match status" value="1"/>
</dbReference>
<evidence type="ECO:0000256" key="1">
    <source>
        <dbReference type="PROSITE-ProRule" id="PRU00169"/>
    </source>
</evidence>
<keyword evidence="1" id="KW-0597">Phosphoprotein</keyword>
<dbReference type="STRING" id="226505.SAMN05444394_1417"/>
<dbReference type="Pfam" id="PF00072">
    <property type="entry name" value="Response_reg"/>
    <property type="match status" value="1"/>
</dbReference>
<dbReference type="PANTHER" id="PTHR37299">
    <property type="entry name" value="TRANSCRIPTIONAL REGULATOR-RELATED"/>
    <property type="match status" value="1"/>
</dbReference>
<dbReference type="PROSITE" id="PS50930">
    <property type="entry name" value="HTH_LYTTR"/>
    <property type="match status" value="1"/>
</dbReference>